<dbReference type="SUPFAM" id="SSF53756">
    <property type="entry name" value="UDP-Glycosyltransferase/glycogen phosphorylase"/>
    <property type="match status" value="1"/>
</dbReference>
<organism evidence="5">
    <name type="scientific">Bactrocera latifrons</name>
    <name type="common">Malaysian fruit fly</name>
    <name type="synonym">Chaetodacus latifrons</name>
    <dbReference type="NCBI Taxonomy" id="174628"/>
    <lineage>
        <taxon>Eukaryota</taxon>
        <taxon>Metazoa</taxon>
        <taxon>Ecdysozoa</taxon>
        <taxon>Arthropoda</taxon>
        <taxon>Hexapoda</taxon>
        <taxon>Insecta</taxon>
        <taxon>Pterygota</taxon>
        <taxon>Neoptera</taxon>
        <taxon>Endopterygota</taxon>
        <taxon>Diptera</taxon>
        <taxon>Brachycera</taxon>
        <taxon>Muscomorpha</taxon>
        <taxon>Tephritoidea</taxon>
        <taxon>Tephritidae</taxon>
        <taxon>Bactrocera</taxon>
        <taxon>Bactrocera</taxon>
    </lineage>
</organism>
<gene>
    <name evidence="5" type="ORF">c0_g1_i1</name>
</gene>
<name>A0A0K8UQJ4_BACLA</name>
<comment type="similarity">
    <text evidence="1">Belongs to the UDP-glycosyltransferase family.</text>
</comment>
<dbReference type="OrthoDB" id="5835829at2759"/>
<keyword evidence="3" id="KW-0808">Transferase</keyword>
<proteinExistence type="inferred from homology"/>
<keyword evidence="4" id="KW-0732">Signal</keyword>
<dbReference type="PANTHER" id="PTHR48043">
    <property type="entry name" value="EG:EG0003.4 PROTEIN-RELATED"/>
    <property type="match status" value="1"/>
</dbReference>
<sequence>MLPLRFCCLLLFIGFAATRFDLTNSARILGFFPSFSKSHLIIHAAVADALAQAGHNVTVYGASKNVIPKAKYKYIELERKTNESFVAGLVMGSSPAYKQFGKIVEMIATASNDSLTHPRVQRLLREHGPGDFDLVIIGYFMNDATFALAAHFQCPLILSFMIQPVMALNSLIGNPTEIAYTPNVLGNQRQPMNFVSRVKNFISIGMELLMSEFGIHFQTNIYK</sequence>
<reference evidence="5" key="1">
    <citation type="submission" date="2015-06" db="EMBL/GenBank/DDBJ databases">
        <authorList>
            <person name="Hoefler B.C."/>
            <person name="Straight P.D."/>
        </authorList>
    </citation>
    <scope>NUCLEOTIDE SEQUENCE</scope>
</reference>
<dbReference type="InterPro" id="IPR050271">
    <property type="entry name" value="UDP-glycosyltransferase"/>
</dbReference>
<evidence type="ECO:0000256" key="4">
    <source>
        <dbReference type="SAM" id="SignalP"/>
    </source>
</evidence>
<evidence type="ECO:0000256" key="1">
    <source>
        <dbReference type="ARBA" id="ARBA00009995"/>
    </source>
</evidence>
<dbReference type="EMBL" id="GDHF01023689">
    <property type="protein sequence ID" value="JAI28625.1"/>
    <property type="molecule type" value="Transcribed_RNA"/>
</dbReference>
<dbReference type="AlphaFoldDB" id="A0A0K8UQJ4"/>
<evidence type="ECO:0000256" key="3">
    <source>
        <dbReference type="ARBA" id="ARBA00022679"/>
    </source>
</evidence>
<evidence type="ECO:0000313" key="5">
    <source>
        <dbReference type="EMBL" id="JAI28625.1"/>
    </source>
</evidence>
<dbReference type="PANTHER" id="PTHR48043:SF159">
    <property type="entry name" value="EG:EG0003.4 PROTEIN-RELATED"/>
    <property type="match status" value="1"/>
</dbReference>
<evidence type="ECO:0008006" key="6">
    <source>
        <dbReference type="Google" id="ProtNLM"/>
    </source>
</evidence>
<protein>
    <recommendedName>
        <fullName evidence="6">Ecdysteroid UDP-glucosyltransferase</fullName>
    </recommendedName>
</protein>
<feature type="signal peptide" evidence="4">
    <location>
        <begin position="1"/>
        <end position="18"/>
    </location>
</feature>
<evidence type="ECO:0000256" key="2">
    <source>
        <dbReference type="ARBA" id="ARBA00022676"/>
    </source>
</evidence>
<keyword evidence="2" id="KW-0328">Glycosyltransferase</keyword>
<accession>A0A0K8UQJ4</accession>
<dbReference type="GO" id="GO:0008194">
    <property type="term" value="F:UDP-glycosyltransferase activity"/>
    <property type="evidence" value="ECO:0007669"/>
    <property type="project" value="TreeGrafter"/>
</dbReference>
<dbReference type="Gene3D" id="3.40.50.2000">
    <property type="entry name" value="Glycogen Phosphorylase B"/>
    <property type="match status" value="1"/>
</dbReference>
<feature type="chain" id="PRO_5005521318" description="Ecdysteroid UDP-glucosyltransferase" evidence="4">
    <location>
        <begin position="19"/>
        <end position="223"/>
    </location>
</feature>